<dbReference type="AlphaFoldDB" id="A0A2T6C721"/>
<dbReference type="Proteomes" id="UP000244090">
    <property type="component" value="Unassembled WGS sequence"/>
</dbReference>
<evidence type="ECO:0000313" key="1">
    <source>
        <dbReference type="EMBL" id="PTX64114.1"/>
    </source>
</evidence>
<proteinExistence type="predicted"/>
<keyword evidence="2" id="KW-1185">Reference proteome</keyword>
<organism evidence="1 2">
    <name type="scientific">Kordia periserrulae</name>
    <dbReference type="NCBI Taxonomy" id="701523"/>
    <lineage>
        <taxon>Bacteria</taxon>
        <taxon>Pseudomonadati</taxon>
        <taxon>Bacteroidota</taxon>
        <taxon>Flavobacteriia</taxon>
        <taxon>Flavobacteriales</taxon>
        <taxon>Flavobacteriaceae</taxon>
        <taxon>Kordia</taxon>
    </lineage>
</organism>
<sequence length="82" mass="8835">MCAQIGENRKALERVGKTTFKFNIMSKLSFAELAKKADAIVSNELLNTIAGGVSEPFSDCHTDDCHYAVASAPSSPLDTRSK</sequence>
<name>A0A2T6C721_9FLAO</name>
<protein>
    <submittedName>
        <fullName evidence="1">Uncharacterized protein</fullName>
    </submittedName>
</protein>
<dbReference type="EMBL" id="QBKT01000001">
    <property type="protein sequence ID" value="PTX64114.1"/>
    <property type="molecule type" value="Genomic_DNA"/>
</dbReference>
<comment type="caution">
    <text evidence="1">The sequence shown here is derived from an EMBL/GenBank/DDBJ whole genome shotgun (WGS) entry which is preliminary data.</text>
</comment>
<accession>A0A2T6C721</accession>
<gene>
    <name evidence="1" type="ORF">C8N46_101724</name>
</gene>
<reference evidence="1 2" key="1">
    <citation type="submission" date="2018-04" db="EMBL/GenBank/DDBJ databases">
        <title>Genomic Encyclopedia of Archaeal and Bacterial Type Strains, Phase II (KMG-II): from individual species to whole genera.</title>
        <authorList>
            <person name="Goeker M."/>
        </authorList>
    </citation>
    <scope>NUCLEOTIDE SEQUENCE [LARGE SCALE GENOMIC DNA]</scope>
    <source>
        <strain evidence="1 2">DSM 25731</strain>
    </source>
</reference>
<evidence type="ECO:0000313" key="2">
    <source>
        <dbReference type="Proteomes" id="UP000244090"/>
    </source>
</evidence>